<dbReference type="Pfam" id="PF16476">
    <property type="entry name" value="DUF5053"/>
    <property type="match status" value="1"/>
</dbReference>
<accession>A0A1M6EQ66</accession>
<evidence type="ECO:0008006" key="3">
    <source>
        <dbReference type="Google" id="ProtNLM"/>
    </source>
</evidence>
<keyword evidence="2" id="KW-1185">Reference proteome</keyword>
<gene>
    <name evidence="1" type="ORF">SAMN05444350_1104</name>
</gene>
<protein>
    <recommendedName>
        <fullName evidence="3">DUF5053 domain-containing protein</fullName>
    </recommendedName>
</protein>
<dbReference type="AlphaFoldDB" id="A0A1M6EQ66"/>
<dbReference type="InterPro" id="IPR032483">
    <property type="entry name" value="DUF5053"/>
</dbReference>
<dbReference type="GeneID" id="92711969"/>
<dbReference type="EMBL" id="FQZN01000010">
    <property type="protein sequence ID" value="SHI87499.1"/>
    <property type="molecule type" value="Genomic_DNA"/>
</dbReference>
<sequence>MSTLQKDLEILKRIMTSDNPNKMGEFQKKVDEINALYPSEEDGNIIADFVLQCYEEIGNELDQVKNELTVRQQIADVSGFISLSYIAKNYFGKSKQWLNNKINGCIVNGRPSEFSKEEKEKLNHALNDLSKKLGSIRIS</sequence>
<dbReference type="Proteomes" id="UP000184192">
    <property type="component" value="Unassembled WGS sequence"/>
</dbReference>
<name>A0A1M6EQ66_9BACE</name>
<reference evidence="2" key="1">
    <citation type="submission" date="2016-11" db="EMBL/GenBank/DDBJ databases">
        <authorList>
            <person name="Varghese N."/>
            <person name="Submissions S."/>
        </authorList>
    </citation>
    <scope>NUCLEOTIDE SEQUENCE [LARGE SCALE GENOMIC DNA]</scope>
    <source>
        <strain evidence="2">DSM 26884</strain>
    </source>
</reference>
<evidence type="ECO:0000313" key="2">
    <source>
        <dbReference type="Proteomes" id="UP000184192"/>
    </source>
</evidence>
<organism evidence="1 2">
    <name type="scientific">Bacteroides stercorirosoris</name>
    <dbReference type="NCBI Taxonomy" id="871324"/>
    <lineage>
        <taxon>Bacteria</taxon>
        <taxon>Pseudomonadati</taxon>
        <taxon>Bacteroidota</taxon>
        <taxon>Bacteroidia</taxon>
        <taxon>Bacteroidales</taxon>
        <taxon>Bacteroidaceae</taxon>
        <taxon>Bacteroides</taxon>
    </lineage>
</organism>
<evidence type="ECO:0000313" key="1">
    <source>
        <dbReference type="EMBL" id="SHI87499.1"/>
    </source>
</evidence>
<proteinExistence type="predicted"/>
<dbReference type="RefSeq" id="WP_025833565.1">
    <property type="nucleotide sequence ID" value="NZ_FQZN01000010.1"/>
</dbReference>